<organism evidence="2 3">
    <name type="scientific">Mycena alexandri</name>
    <dbReference type="NCBI Taxonomy" id="1745969"/>
    <lineage>
        <taxon>Eukaryota</taxon>
        <taxon>Fungi</taxon>
        <taxon>Dikarya</taxon>
        <taxon>Basidiomycota</taxon>
        <taxon>Agaricomycotina</taxon>
        <taxon>Agaricomycetes</taxon>
        <taxon>Agaricomycetidae</taxon>
        <taxon>Agaricales</taxon>
        <taxon>Marasmiineae</taxon>
        <taxon>Mycenaceae</taxon>
        <taxon>Mycena</taxon>
    </lineage>
</organism>
<proteinExistence type="predicted"/>
<feature type="compositionally biased region" description="Acidic residues" evidence="1">
    <location>
        <begin position="102"/>
        <end position="125"/>
    </location>
</feature>
<gene>
    <name evidence="2" type="ORF">C8F04DRAFT_1119065</name>
</gene>
<feature type="region of interest" description="Disordered" evidence="1">
    <location>
        <begin position="78"/>
        <end position="126"/>
    </location>
</feature>
<reference evidence="2" key="1">
    <citation type="submission" date="2023-03" db="EMBL/GenBank/DDBJ databases">
        <title>Massive genome expansion in bonnet fungi (Mycena s.s.) driven by repeated elements and novel gene families across ecological guilds.</title>
        <authorList>
            <consortium name="Lawrence Berkeley National Laboratory"/>
            <person name="Harder C.B."/>
            <person name="Miyauchi S."/>
            <person name="Viragh M."/>
            <person name="Kuo A."/>
            <person name="Thoen E."/>
            <person name="Andreopoulos B."/>
            <person name="Lu D."/>
            <person name="Skrede I."/>
            <person name="Drula E."/>
            <person name="Henrissat B."/>
            <person name="Morin E."/>
            <person name="Kohler A."/>
            <person name="Barry K."/>
            <person name="LaButti K."/>
            <person name="Morin E."/>
            <person name="Salamov A."/>
            <person name="Lipzen A."/>
            <person name="Mereny Z."/>
            <person name="Hegedus B."/>
            <person name="Baldrian P."/>
            <person name="Stursova M."/>
            <person name="Weitz H."/>
            <person name="Taylor A."/>
            <person name="Grigoriev I.V."/>
            <person name="Nagy L.G."/>
            <person name="Martin F."/>
            <person name="Kauserud H."/>
        </authorList>
    </citation>
    <scope>NUCLEOTIDE SEQUENCE</scope>
    <source>
        <strain evidence="2">CBHHK200</strain>
    </source>
</reference>
<protein>
    <submittedName>
        <fullName evidence="2">Uncharacterized protein</fullName>
    </submittedName>
</protein>
<keyword evidence="3" id="KW-1185">Reference proteome</keyword>
<dbReference type="Proteomes" id="UP001218188">
    <property type="component" value="Unassembled WGS sequence"/>
</dbReference>
<comment type="caution">
    <text evidence="2">The sequence shown here is derived from an EMBL/GenBank/DDBJ whole genome shotgun (WGS) entry which is preliminary data.</text>
</comment>
<evidence type="ECO:0000313" key="2">
    <source>
        <dbReference type="EMBL" id="KAJ7028552.1"/>
    </source>
</evidence>
<sequence>MNTPDTALLWVEAHYDHFLLQTIRSYGLGGPMAAMLSPDEPALIVFGSILDDRVLTLAQNLCEVSHFKVLIRPLDDDPVKGWNDVTEEPNPTVETESHDPQDNEEDGSNQDMEETQSMVDSDDSMDNVSTANLDIGTTGVFRLRGGAHKHVKFDSWKSPEHEFNVHLGVKSNVEYRVPIICRTQFTVQSKYTDEVTKASRPQAICKVYFSVNPSSQNYRDVWPDRSYSRAVFLSSEQISQCVGLPCEGYTRPGQTVKTVETKTRGTTATATLTGSILNPVMGAVSVAGNSVKTQTTENQNDQVTPKWIVDCKSDGWENFQLGTENRYCWQQSFAYAASPATDKTRDAMQVEFSIELRVREPENADFPETSFVIQNQTMLWMRDKALRSHGYGMAVLSFAYIPDITTQTEIFITETPPTVEIGSLSKTNTDQLSLLVRVATPKKFSVLSRRPKTAVDQASGYLIVDSDIPLDDINARGYNCTREQWMSPDFPQWRDLLKKFIPAPGDAPALEMDPITAKSKGKQRDPGLPTSEQVEDEGARVDRATDK</sequence>
<accession>A0AAD6WX78</accession>
<feature type="region of interest" description="Disordered" evidence="1">
    <location>
        <begin position="505"/>
        <end position="547"/>
    </location>
</feature>
<feature type="compositionally biased region" description="Basic and acidic residues" evidence="1">
    <location>
        <begin position="537"/>
        <end position="547"/>
    </location>
</feature>
<evidence type="ECO:0000313" key="3">
    <source>
        <dbReference type="Proteomes" id="UP001218188"/>
    </source>
</evidence>
<name>A0AAD6WX78_9AGAR</name>
<evidence type="ECO:0000256" key="1">
    <source>
        <dbReference type="SAM" id="MobiDB-lite"/>
    </source>
</evidence>
<dbReference type="EMBL" id="JARJCM010000111">
    <property type="protein sequence ID" value="KAJ7028552.1"/>
    <property type="molecule type" value="Genomic_DNA"/>
</dbReference>
<dbReference type="AlphaFoldDB" id="A0AAD6WX78"/>